<evidence type="ECO:0000259" key="2">
    <source>
        <dbReference type="Pfam" id="PF00850"/>
    </source>
</evidence>
<keyword evidence="4" id="KW-1185">Reference proteome</keyword>
<comment type="caution">
    <text evidence="3">The sequence shown here is derived from an EMBL/GenBank/DDBJ whole genome shotgun (WGS) entry which is preliminary data.</text>
</comment>
<dbReference type="InterPro" id="IPR037138">
    <property type="entry name" value="His_deacetylse_dom_sf"/>
</dbReference>
<dbReference type="GO" id="GO:0004407">
    <property type="term" value="F:histone deacetylase activity"/>
    <property type="evidence" value="ECO:0007669"/>
    <property type="project" value="TreeGrafter"/>
</dbReference>
<dbReference type="InterPro" id="IPR023801">
    <property type="entry name" value="His_deacetylse_dom"/>
</dbReference>
<gene>
    <name evidence="3" type="ORF">F7725_004127</name>
</gene>
<dbReference type="GO" id="GO:0040029">
    <property type="term" value="P:epigenetic regulation of gene expression"/>
    <property type="evidence" value="ECO:0007669"/>
    <property type="project" value="TreeGrafter"/>
</dbReference>
<dbReference type="Proteomes" id="UP000518266">
    <property type="component" value="Unassembled WGS sequence"/>
</dbReference>
<dbReference type="AlphaFoldDB" id="A0A7J5YE49"/>
<feature type="domain" description="Histone deacetylase" evidence="2">
    <location>
        <begin position="19"/>
        <end position="132"/>
    </location>
</feature>
<proteinExistence type="predicted"/>
<sequence>MAVGSVIELAFRVAAGELKVGSAAGVGFNVNIAWTGGWSPLWATWSTSLPSGTLSIVMPVAQQFSPDVVLVSAGFDAVEGHQSPLGGTTSPPSFGQLTQLLMGLAGGRVVMALEGGHDLTAICDASESCVSSLLGDQSDSVFPWPQEKPCPKAWESLERVIEIQSKHWSCLQSLSQTSGHSLLDGSLGALGQSEKEEAETVIAMASLSVDVEPPVSELDQSEPSRSTEEPMEEEPVL</sequence>
<feature type="region of interest" description="Disordered" evidence="1">
    <location>
        <begin position="209"/>
        <end position="237"/>
    </location>
</feature>
<dbReference type="PANTHER" id="PTHR10625:SF28">
    <property type="entry name" value="HISTONE DEACETYLASE 5"/>
    <property type="match status" value="1"/>
</dbReference>
<evidence type="ECO:0000313" key="3">
    <source>
        <dbReference type="EMBL" id="KAF3847049.1"/>
    </source>
</evidence>
<dbReference type="GO" id="GO:0000118">
    <property type="term" value="C:histone deacetylase complex"/>
    <property type="evidence" value="ECO:0007669"/>
    <property type="project" value="TreeGrafter"/>
</dbReference>
<organism evidence="3 4">
    <name type="scientific">Dissostichus mawsoni</name>
    <name type="common">Antarctic cod</name>
    <dbReference type="NCBI Taxonomy" id="36200"/>
    <lineage>
        <taxon>Eukaryota</taxon>
        <taxon>Metazoa</taxon>
        <taxon>Chordata</taxon>
        <taxon>Craniata</taxon>
        <taxon>Vertebrata</taxon>
        <taxon>Euteleostomi</taxon>
        <taxon>Actinopterygii</taxon>
        <taxon>Neopterygii</taxon>
        <taxon>Teleostei</taxon>
        <taxon>Neoteleostei</taxon>
        <taxon>Acanthomorphata</taxon>
        <taxon>Eupercaria</taxon>
        <taxon>Perciformes</taxon>
        <taxon>Notothenioidei</taxon>
        <taxon>Nototheniidae</taxon>
        <taxon>Dissostichus</taxon>
    </lineage>
</organism>
<dbReference type="EMBL" id="JAAKFY010000014">
    <property type="protein sequence ID" value="KAF3847049.1"/>
    <property type="molecule type" value="Genomic_DNA"/>
</dbReference>
<reference evidence="3 4" key="1">
    <citation type="submission" date="2020-03" db="EMBL/GenBank/DDBJ databases">
        <title>Dissostichus mawsoni Genome sequencing and assembly.</title>
        <authorList>
            <person name="Park H."/>
        </authorList>
    </citation>
    <scope>NUCLEOTIDE SEQUENCE [LARGE SCALE GENOMIC DNA]</scope>
    <source>
        <strain evidence="3">DM0001</strain>
        <tissue evidence="3">Muscle</tissue>
    </source>
</reference>
<evidence type="ECO:0000256" key="1">
    <source>
        <dbReference type="SAM" id="MobiDB-lite"/>
    </source>
</evidence>
<name>A0A7J5YE49_DISMA</name>
<dbReference type="Pfam" id="PF00850">
    <property type="entry name" value="Hist_deacetyl"/>
    <property type="match status" value="1"/>
</dbReference>
<dbReference type="PANTHER" id="PTHR10625">
    <property type="entry name" value="HISTONE DEACETYLASE HDAC1-RELATED"/>
    <property type="match status" value="1"/>
</dbReference>
<evidence type="ECO:0000313" key="4">
    <source>
        <dbReference type="Proteomes" id="UP000518266"/>
    </source>
</evidence>
<dbReference type="SUPFAM" id="SSF52768">
    <property type="entry name" value="Arginase/deacetylase"/>
    <property type="match status" value="1"/>
</dbReference>
<accession>A0A7J5YE49</accession>
<dbReference type="OrthoDB" id="424012at2759"/>
<dbReference type="InterPro" id="IPR023696">
    <property type="entry name" value="Ureohydrolase_dom_sf"/>
</dbReference>
<protein>
    <recommendedName>
        <fullName evidence="2">Histone deacetylase domain-containing protein</fullName>
    </recommendedName>
</protein>
<dbReference type="Gene3D" id="3.40.800.20">
    <property type="entry name" value="Histone deacetylase domain"/>
    <property type="match status" value="1"/>
</dbReference>